<feature type="binding site" evidence="7">
    <location>
        <position position="137"/>
    </location>
    <ligand>
        <name>substrate</name>
    </ligand>
</feature>
<dbReference type="InterPro" id="IPR011059">
    <property type="entry name" value="Metal-dep_hydrolase_composite"/>
</dbReference>
<evidence type="ECO:0000256" key="8">
    <source>
        <dbReference type="PIRSR" id="PIRSR038994-3"/>
    </source>
</evidence>
<evidence type="ECO:0000256" key="6">
    <source>
        <dbReference type="PIRSR" id="PIRSR038994-1"/>
    </source>
</evidence>
<keyword evidence="2 8" id="KW-0479">Metal-binding</keyword>
<sequence>MLTALTNGTIYTGAQVIRDKTLLTEQGKITALVSPAEVPADATVVDCAGSIIAPGLLDLQIYGGGGYLFSAKRSPEALNAMAQALVKNGTTGFLLTLATDSLEVFDECIRIVRDHPHPALLGMHLEGPYINPAKKGAHPVQHIRRPVREEVENLLAAAGGVVKMITVAPEMCDPAILRWLDEQGIVLSAGHSNATFAEAMEGFQNGVRAVTHLFNAMSSLHHRDTGLPGATFRNGSVYASIIADNIHVDDNALIISKQAMGHRLFLITDAVEANDTWPAHHVAQEDRFTLPDGTLSGSRLTLLRAVQRCVEYAGIPLEEALRMATVYPATLMGLKDRGRIEPGCRADLVVFDHQYKVQKVFVAGAQQ</sequence>
<dbReference type="PANTHER" id="PTHR11113:SF14">
    <property type="entry name" value="N-ACETYLGLUCOSAMINE-6-PHOSPHATE DEACETYLASE"/>
    <property type="match status" value="1"/>
</dbReference>
<dbReference type="CDD" id="cd00854">
    <property type="entry name" value="NagA"/>
    <property type="match status" value="1"/>
</dbReference>
<dbReference type="GO" id="GO:0008448">
    <property type="term" value="F:N-acetylglucosamine-6-phosphate deacetylase activity"/>
    <property type="evidence" value="ECO:0007669"/>
    <property type="project" value="InterPro"/>
</dbReference>
<feature type="binding site" evidence="7">
    <location>
        <begin position="295"/>
        <end position="297"/>
    </location>
    <ligand>
        <name>substrate</name>
    </ligand>
</feature>
<evidence type="ECO:0000313" key="10">
    <source>
        <dbReference type="EMBL" id="SKA38217.1"/>
    </source>
</evidence>
<reference evidence="11" key="1">
    <citation type="submission" date="2017-02" db="EMBL/GenBank/DDBJ databases">
        <authorList>
            <person name="Varghese N."/>
            <person name="Submissions S."/>
        </authorList>
    </citation>
    <scope>NUCLEOTIDE SEQUENCE [LARGE SCALE GENOMIC DNA]</scope>
    <source>
        <strain evidence="11">DSM 22224</strain>
    </source>
</reference>
<dbReference type="Gene3D" id="3.20.20.140">
    <property type="entry name" value="Metal-dependent hydrolases"/>
    <property type="match status" value="1"/>
</dbReference>
<evidence type="ECO:0000256" key="2">
    <source>
        <dbReference type="ARBA" id="ARBA00022723"/>
    </source>
</evidence>
<dbReference type="SUPFAM" id="SSF51338">
    <property type="entry name" value="Composite domain of metallo-dependent hydrolases"/>
    <property type="match status" value="1"/>
</dbReference>
<feature type="binding site" evidence="8">
    <location>
        <position position="126"/>
    </location>
    <ligand>
        <name>Zn(2+)</name>
        <dbReference type="ChEBI" id="CHEBI:29105"/>
    </ligand>
</feature>
<feature type="binding site" evidence="7">
    <location>
        <begin position="215"/>
        <end position="216"/>
    </location>
    <ligand>
        <name>substrate</name>
    </ligand>
</feature>
<name>A0A1T4TCS7_9BACT</name>
<dbReference type="PANTHER" id="PTHR11113">
    <property type="entry name" value="N-ACETYLGLUCOSAMINE-6-PHOSPHATE DEACETYLASE"/>
    <property type="match status" value="1"/>
</dbReference>
<feature type="binding site" evidence="7">
    <location>
        <position position="223"/>
    </location>
    <ligand>
        <name>substrate</name>
    </ligand>
</feature>
<keyword evidence="11" id="KW-1185">Reference proteome</keyword>
<evidence type="ECO:0000313" key="11">
    <source>
        <dbReference type="Proteomes" id="UP000190367"/>
    </source>
</evidence>
<dbReference type="EMBL" id="FUWZ01000004">
    <property type="protein sequence ID" value="SKA38217.1"/>
    <property type="molecule type" value="Genomic_DNA"/>
</dbReference>
<evidence type="ECO:0000256" key="4">
    <source>
        <dbReference type="ARBA" id="ARBA00023277"/>
    </source>
</evidence>
<dbReference type="InterPro" id="IPR006680">
    <property type="entry name" value="Amidohydro-rel"/>
</dbReference>
<protein>
    <submittedName>
        <fullName evidence="10">N-acetylglucosamine-6-phosphate deacetylase</fullName>
    </submittedName>
</protein>
<evidence type="ECO:0000256" key="1">
    <source>
        <dbReference type="ARBA" id="ARBA00010716"/>
    </source>
</evidence>
<dbReference type="Proteomes" id="UP000190367">
    <property type="component" value="Unassembled WGS sequence"/>
</dbReference>
<proteinExistence type="inferred from homology"/>
<dbReference type="Pfam" id="PF01979">
    <property type="entry name" value="Amidohydro_1"/>
    <property type="match status" value="1"/>
</dbReference>
<dbReference type="GO" id="GO:0046872">
    <property type="term" value="F:metal ion binding"/>
    <property type="evidence" value="ECO:0007669"/>
    <property type="project" value="UniProtKB-KW"/>
</dbReference>
<evidence type="ECO:0000259" key="9">
    <source>
        <dbReference type="Pfam" id="PF01979"/>
    </source>
</evidence>
<dbReference type="PIRSF" id="PIRSF038994">
    <property type="entry name" value="NagA"/>
    <property type="match status" value="1"/>
</dbReference>
<evidence type="ECO:0000256" key="7">
    <source>
        <dbReference type="PIRSR" id="PIRSR038994-2"/>
    </source>
</evidence>
<dbReference type="InterPro" id="IPR032466">
    <property type="entry name" value="Metal_Hydrolase"/>
</dbReference>
<organism evidence="10 11">
    <name type="scientific">Chitinophaga eiseniae</name>
    <dbReference type="NCBI Taxonomy" id="634771"/>
    <lineage>
        <taxon>Bacteria</taxon>
        <taxon>Pseudomonadati</taxon>
        <taxon>Bacteroidota</taxon>
        <taxon>Chitinophagia</taxon>
        <taxon>Chitinophagales</taxon>
        <taxon>Chitinophagaceae</taxon>
        <taxon>Chitinophaga</taxon>
    </lineage>
</organism>
<dbReference type="GO" id="GO:0006046">
    <property type="term" value="P:N-acetylglucosamine catabolic process"/>
    <property type="evidence" value="ECO:0007669"/>
    <property type="project" value="TreeGrafter"/>
</dbReference>
<dbReference type="SUPFAM" id="SSF51556">
    <property type="entry name" value="Metallo-dependent hydrolases"/>
    <property type="match status" value="1"/>
</dbReference>
<dbReference type="RefSeq" id="WP_078671753.1">
    <property type="nucleotide sequence ID" value="NZ_FUWZ01000004.1"/>
</dbReference>
<keyword evidence="4 5" id="KW-0119">Carbohydrate metabolism</keyword>
<dbReference type="AlphaFoldDB" id="A0A1T4TCS7"/>
<dbReference type="Gene3D" id="2.30.40.10">
    <property type="entry name" value="Urease, subunit C, domain 1"/>
    <property type="match status" value="1"/>
</dbReference>
<comment type="cofactor">
    <cofactor evidence="8">
        <name>a divalent metal cation</name>
        <dbReference type="ChEBI" id="CHEBI:60240"/>
    </cofactor>
    <text evidence="8">Binds 1 divalent metal cation per subunit.</text>
</comment>
<dbReference type="OrthoDB" id="9776488at2"/>
<feature type="binding site" evidence="7">
    <location>
        <position position="247"/>
    </location>
    <ligand>
        <name>substrate</name>
    </ligand>
</feature>
<gene>
    <name evidence="10" type="ORF">SAMN04488128_104402</name>
</gene>
<keyword evidence="3 5" id="KW-0378">Hydrolase</keyword>
<evidence type="ECO:0000256" key="5">
    <source>
        <dbReference type="PIRNR" id="PIRNR038994"/>
    </source>
</evidence>
<feature type="binding site" evidence="8">
    <location>
        <position position="191"/>
    </location>
    <ligand>
        <name>Zn(2+)</name>
        <dbReference type="ChEBI" id="CHEBI:29105"/>
    </ligand>
</feature>
<accession>A0A1T4TCS7</accession>
<comment type="similarity">
    <text evidence="1 5">Belongs to the metallo-dependent hydrolases superfamily. NagA family.</text>
</comment>
<feature type="binding site" evidence="8">
    <location>
        <position position="212"/>
    </location>
    <ligand>
        <name>Zn(2+)</name>
        <dbReference type="ChEBI" id="CHEBI:29105"/>
    </ligand>
</feature>
<feature type="active site" description="Proton donor/acceptor" evidence="6">
    <location>
        <position position="269"/>
    </location>
</feature>
<dbReference type="NCBIfam" id="TIGR00221">
    <property type="entry name" value="nagA"/>
    <property type="match status" value="1"/>
</dbReference>
<dbReference type="STRING" id="634771.SAMN04488128_104402"/>
<feature type="domain" description="Amidohydrolase-related" evidence="9">
    <location>
        <begin position="51"/>
        <end position="364"/>
    </location>
</feature>
<dbReference type="InterPro" id="IPR003764">
    <property type="entry name" value="GlcNAc_6-P_deAcase"/>
</dbReference>
<evidence type="ECO:0000256" key="3">
    <source>
        <dbReference type="ARBA" id="ARBA00022801"/>
    </source>
</evidence>